<name>A0ABV3Q1T8_9BACL</name>
<protein>
    <submittedName>
        <fullName evidence="2">Phosphotransferase</fullName>
    </submittedName>
</protein>
<dbReference type="RefSeq" id="WP_367778404.1">
    <property type="nucleotide sequence ID" value="NZ_JBFMIA010000002.1"/>
</dbReference>
<gene>
    <name evidence="2" type="ORF">AB1471_04515</name>
</gene>
<evidence type="ECO:0000313" key="2">
    <source>
        <dbReference type="EMBL" id="MEW9501066.1"/>
    </source>
</evidence>
<keyword evidence="3" id="KW-1185">Reference proteome</keyword>
<feature type="domain" description="Aminoglycoside phosphotransferase" evidence="1">
    <location>
        <begin position="209"/>
        <end position="282"/>
    </location>
</feature>
<dbReference type="InterPro" id="IPR002575">
    <property type="entry name" value="Aminoglycoside_PTrfase"/>
</dbReference>
<dbReference type="Proteomes" id="UP001556040">
    <property type="component" value="Unassembled WGS sequence"/>
</dbReference>
<comment type="caution">
    <text evidence="2">The sequence shown here is derived from an EMBL/GenBank/DDBJ whole genome shotgun (WGS) entry which is preliminary data.</text>
</comment>
<proteinExistence type="predicted"/>
<evidence type="ECO:0000259" key="1">
    <source>
        <dbReference type="Pfam" id="PF01636"/>
    </source>
</evidence>
<sequence length="392" mass="46318">MGQENSYILVDNYLYVNRRISLITLYLLLFFKAKPFEYFEQPTKFNVINASKLPVIRAIRVFKFVWLFQIQKKVEKKSTFLDIHCYGHCALLLAEKECKVFDLQKEMVYTIYPPSRSESYIRKKLEQVKMAGELMVGPKYISANIKERIVVEEYINAYRLNYSVCDSTDLFPLLKKMVAVRGQREVNLLEYLKDRRATITSLLNEKIMCDISSEENMLVIEEFKDQISTCIQQIYKGESVYLCLSHGDLWHGNLLKDQTRIRVIDWNTLDVRNCYYDFFFMSFVAAKKENIFVHLTSENSVLLLDRINQHFLLMQSNLSDVIEPLYRNKTDANLQRYIFYLEFIELKLQLIKKGHINYINGLLNWIERFTSFEKNVGAILFSNVHDEGNMAK</sequence>
<dbReference type="SUPFAM" id="SSF56112">
    <property type="entry name" value="Protein kinase-like (PK-like)"/>
    <property type="match status" value="1"/>
</dbReference>
<reference evidence="2 3" key="1">
    <citation type="journal article" date="1979" name="Int. J. Syst. Evol. Microbiol.">
        <title>Bacillus globisporus subsp. marinus subsp. nov.</title>
        <authorList>
            <person name="Liu H."/>
        </authorList>
    </citation>
    <scope>NUCLEOTIDE SEQUENCE [LARGE SCALE GENOMIC DNA]</scope>
    <source>
        <strain evidence="2 3">DSM 1297</strain>
    </source>
</reference>
<dbReference type="InterPro" id="IPR011009">
    <property type="entry name" value="Kinase-like_dom_sf"/>
</dbReference>
<organism evidence="2 3">
    <name type="scientific">Jeotgalibacillus marinus</name>
    <dbReference type="NCBI Taxonomy" id="86667"/>
    <lineage>
        <taxon>Bacteria</taxon>
        <taxon>Bacillati</taxon>
        <taxon>Bacillota</taxon>
        <taxon>Bacilli</taxon>
        <taxon>Bacillales</taxon>
        <taxon>Caryophanaceae</taxon>
        <taxon>Jeotgalibacillus</taxon>
    </lineage>
</organism>
<evidence type="ECO:0000313" key="3">
    <source>
        <dbReference type="Proteomes" id="UP001556040"/>
    </source>
</evidence>
<dbReference type="Gene3D" id="3.90.1200.10">
    <property type="match status" value="1"/>
</dbReference>
<accession>A0ABV3Q1T8</accession>
<dbReference type="Pfam" id="PF01636">
    <property type="entry name" value="APH"/>
    <property type="match status" value="1"/>
</dbReference>
<dbReference type="EMBL" id="JBFMIA010000002">
    <property type="protein sequence ID" value="MEW9501066.1"/>
    <property type="molecule type" value="Genomic_DNA"/>
</dbReference>